<dbReference type="GO" id="GO:0015420">
    <property type="term" value="F:ABC-type vitamin B12 transporter activity"/>
    <property type="evidence" value="ECO:0007669"/>
    <property type="project" value="UniProtKB-UniRule"/>
</dbReference>
<dbReference type="GO" id="GO:0048472">
    <property type="term" value="F:threonine-phosphate decarboxylase activity"/>
    <property type="evidence" value="ECO:0007669"/>
    <property type="project" value="InterPro"/>
</dbReference>
<dbReference type="UniPathway" id="UPA00148"/>
<sequence>MTFVSILLALIAEQFRALGRNNPIYEIVRALGDRAEHAFDTGRPRDAALAWLTVVLPLTLAVIVVHYLLASISVALTLAWNVLVLYMTLGFRQFSHYFTDIHEALNRDDLHTARTLLHEWTGLDTVEMPVSEIVRHTLEAAIIAVHRHVFGVFFWFLVPVGPGGVVLYRTAEYLGRHWNLPSTERSPALGRFAARAFYLLDWIPSRLTSIGFAIVGNFEDAVYAWRNHARKWNDAVNGILLASGGGALGVRLGTPLAEDDSTVVLRTSVAGPAVDYAPGMEDADGANGGPEPAPPEFGTEPGVRTLQSAVGLVWRAVVLWMLLLAMLSLALWVG</sequence>
<comment type="subcellular location">
    <subcellularLocation>
        <location evidence="1">Cell membrane</location>
        <topology evidence="1">Multi-pass membrane protein</topology>
    </subcellularLocation>
</comment>
<dbReference type="PANTHER" id="PTHR38684:SF1">
    <property type="entry name" value="PROTEIN AMPE"/>
    <property type="match status" value="1"/>
</dbReference>
<dbReference type="GO" id="GO:0009236">
    <property type="term" value="P:cobalamin biosynthetic process"/>
    <property type="evidence" value="ECO:0007669"/>
    <property type="project" value="UniProtKB-UniRule"/>
</dbReference>
<feature type="transmembrane region" description="Helical" evidence="1">
    <location>
        <begin position="312"/>
        <end position="333"/>
    </location>
</feature>
<comment type="similarity">
    <text evidence="1">Belongs to the CobD/CbiB family.</text>
</comment>
<feature type="transmembrane region" description="Helical" evidence="1">
    <location>
        <begin position="48"/>
        <end position="69"/>
    </location>
</feature>
<accession>A0A142JML9</accession>
<feature type="transmembrane region" description="Helical" evidence="1">
    <location>
        <begin position="148"/>
        <end position="168"/>
    </location>
</feature>
<comment type="caution">
    <text evidence="1">Lacks conserved residue(s) required for the propagation of feature annotation.</text>
</comment>
<name>A0A142JML9_9BURK</name>
<comment type="function">
    <text evidence="1">Converts cobyric acid to cobinamide by the addition of aminopropanol on the F carboxylic group.</text>
</comment>
<dbReference type="HAMAP" id="MF_00024">
    <property type="entry name" value="CobD_CbiB"/>
    <property type="match status" value="1"/>
</dbReference>
<keyword evidence="1" id="KW-1003">Cell membrane</keyword>
<dbReference type="InterPro" id="IPR004485">
    <property type="entry name" value="Cobalamin_biosynth_CobD/CbiB"/>
</dbReference>
<dbReference type="GO" id="GO:0005886">
    <property type="term" value="C:plasma membrane"/>
    <property type="evidence" value="ECO:0007669"/>
    <property type="project" value="UniProtKB-SubCell"/>
</dbReference>
<evidence type="ECO:0000256" key="1">
    <source>
        <dbReference type="HAMAP-Rule" id="MF_00024"/>
    </source>
</evidence>
<dbReference type="Proteomes" id="UP000075238">
    <property type="component" value="Chromosome 1"/>
</dbReference>
<dbReference type="Pfam" id="PF03186">
    <property type="entry name" value="CobD_Cbib"/>
    <property type="match status" value="1"/>
</dbReference>
<dbReference type="STRING" id="1796606.A2G96_17200"/>
<dbReference type="NCBIfam" id="NF005792">
    <property type="entry name" value="PRK07630.1"/>
    <property type="match status" value="1"/>
</dbReference>
<dbReference type="RefSeq" id="WP_062801254.1">
    <property type="nucleotide sequence ID" value="NZ_CP014844.1"/>
</dbReference>
<dbReference type="GO" id="GO:0046677">
    <property type="term" value="P:response to antibiotic"/>
    <property type="evidence" value="ECO:0007669"/>
    <property type="project" value="TreeGrafter"/>
</dbReference>
<evidence type="ECO:0000313" key="3">
    <source>
        <dbReference type="Proteomes" id="UP000075238"/>
    </source>
</evidence>
<keyword evidence="1" id="KW-0812">Transmembrane</keyword>
<dbReference type="KEGG" id="cnan:A2G96_17200"/>
<dbReference type="EMBL" id="CP014844">
    <property type="protein sequence ID" value="AMR79331.1"/>
    <property type="molecule type" value="Genomic_DNA"/>
</dbReference>
<reference evidence="2 3" key="1">
    <citation type="submission" date="2016-03" db="EMBL/GenBank/DDBJ databases">
        <title>Complete genome sequence of a novel chlorpyrifos degrading bacterium, Cupriavidus nantongensis sp. X1.</title>
        <authorList>
            <person name="Fang L."/>
        </authorList>
    </citation>
    <scope>NUCLEOTIDE SEQUENCE [LARGE SCALE GENOMIC DNA]</scope>
    <source>
        <strain evidence="2 3">X1</strain>
    </source>
</reference>
<protein>
    <recommendedName>
        <fullName evidence="1">Cobalamin biosynthesis protein CobD</fullName>
    </recommendedName>
</protein>
<proteinExistence type="inferred from homology"/>
<gene>
    <name evidence="1" type="primary">cobD</name>
    <name evidence="2" type="ORF">A2G96_17200</name>
</gene>
<dbReference type="InterPro" id="IPR052966">
    <property type="entry name" value="Beta-lactamase_Reg"/>
</dbReference>
<keyword evidence="1" id="KW-0472">Membrane</keyword>
<feature type="transmembrane region" description="Helical" evidence="1">
    <location>
        <begin position="74"/>
        <end position="91"/>
    </location>
</feature>
<organism evidence="2 3">
    <name type="scientific">Cupriavidus nantongensis</name>
    <dbReference type="NCBI Taxonomy" id="1796606"/>
    <lineage>
        <taxon>Bacteria</taxon>
        <taxon>Pseudomonadati</taxon>
        <taxon>Pseudomonadota</taxon>
        <taxon>Betaproteobacteria</taxon>
        <taxon>Burkholderiales</taxon>
        <taxon>Burkholderiaceae</taxon>
        <taxon>Cupriavidus</taxon>
    </lineage>
</organism>
<comment type="pathway">
    <text evidence="1">Cofactor biosynthesis; adenosylcobalamin biosynthesis.</text>
</comment>
<keyword evidence="1" id="KW-0169">Cobalamin biosynthesis</keyword>
<dbReference type="OrthoDB" id="8533534at2"/>
<evidence type="ECO:0000313" key="2">
    <source>
        <dbReference type="EMBL" id="AMR79331.1"/>
    </source>
</evidence>
<dbReference type="PANTHER" id="PTHR38684">
    <property type="entry name" value="PROTEIN AMPE"/>
    <property type="match status" value="1"/>
</dbReference>
<keyword evidence="3" id="KW-1185">Reference proteome</keyword>
<keyword evidence="1" id="KW-1133">Transmembrane helix</keyword>
<dbReference type="AlphaFoldDB" id="A0A142JML9"/>